<proteinExistence type="inferred from homology"/>
<organism evidence="6 7">
    <name type="scientific">Pseudoalteromonas denitrificans DSM 6059</name>
    <dbReference type="NCBI Taxonomy" id="1123010"/>
    <lineage>
        <taxon>Bacteria</taxon>
        <taxon>Pseudomonadati</taxon>
        <taxon>Pseudomonadota</taxon>
        <taxon>Gammaproteobacteria</taxon>
        <taxon>Alteromonadales</taxon>
        <taxon>Pseudoalteromonadaceae</taxon>
        <taxon>Pseudoalteromonas</taxon>
    </lineage>
</organism>
<sequence>MIMLKKLFIAAALFSSISIASFSANAISVEHKKFLSAEKIALSGNKKRYKKALEKLNHPLKPYVKMAYLKKYPYLSNEADIKDFLRIYQGTPLEWPVRKAWLKKLSKRNKKALFIKYFKPTKNAALTCTHLNYQLQLGAPESAIMQQVTDLWLVGKSQPKECNAIFKKWRKQGYMTPERIWHRLTLAAQKGKHTLIPYLKLQLPKEDHYLADLYYKMRKDPSASAGLYRFKKANQKESEIAIYGIKRLIWRDENLALRAWRKLEVKFNFTKEQKESAYYTFALALASKKHKEAKFWLNKVPHKNHDKKLMQWQLANMLQSSDWPGIIAYFTGKENLSNGQKYWLAFSYQEQGKKLKADEMWLSLAQKRNYYGFMSAARLNLPVQLEYQKTLIDKKLIEKVSQAPGFVRAKALSEINRTTSSRREWNYLINTSSKDEKLAAAQLGSKLNWHDRVIVTMAQLELFNYLDLRFPEAFDVLYKKYSQRSKIDLTWSYAISRRESSFAPDAYSGAGALGLMQLLPSTARYISKAKVSRKKLFDPKTNIKLGSAYLSYLKRKNHGNEILATASYNAGYHRVSKWLPKKAMPVDLWIESIPYRETRDYVKNVFAYRQVYHTRMGKVDNLFDDLLTMKIQK</sequence>
<dbReference type="Gene3D" id="1.10.1240.20">
    <property type="entry name" value="Lytic transglycosylase, superhelical linker domain"/>
    <property type="match status" value="1"/>
</dbReference>
<dbReference type="InterPro" id="IPR012289">
    <property type="entry name" value="Lytic_TGlycosylase_superhlx_L"/>
</dbReference>
<dbReference type="Pfam" id="PF01464">
    <property type="entry name" value="SLT"/>
    <property type="match status" value="1"/>
</dbReference>
<evidence type="ECO:0000313" key="6">
    <source>
        <dbReference type="EMBL" id="SFC49973.1"/>
    </source>
</evidence>
<dbReference type="GO" id="GO:0042597">
    <property type="term" value="C:periplasmic space"/>
    <property type="evidence" value="ECO:0007669"/>
    <property type="project" value="InterPro"/>
</dbReference>
<evidence type="ECO:0000259" key="4">
    <source>
        <dbReference type="Pfam" id="PF01464"/>
    </source>
</evidence>
<evidence type="ECO:0000256" key="3">
    <source>
        <dbReference type="SAM" id="SignalP"/>
    </source>
</evidence>
<dbReference type="SUPFAM" id="SSF53955">
    <property type="entry name" value="Lysozyme-like"/>
    <property type="match status" value="1"/>
</dbReference>
<feature type="signal peptide" evidence="3">
    <location>
        <begin position="1"/>
        <end position="26"/>
    </location>
</feature>
<dbReference type="CDD" id="cd13401">
    <property type="entry name" value="Slt70-like"/>
    <property type="match status" value="1"/>
</dbReference>
<accession>A0A1I1JW15</accession>
<dbReference type="EMBL" id="FOLO01000010">
    <property type="protein sequence ID" value="SFC49973.1"/>
    <property type="molecule type" value="Genomic_DNA"/>
</dbReference>
<evidence type="ECO:0000256" key="1">
    <source>
        <dbReference type="ARBA" id="ARBA00007734"/>
    </source>
</evidence>
<comment type="similarity">
    <text evidence="1">Belongs to the transglycosylase Slt family.</text>
</comment>
<dbReference type="InterPro" id="IPR023346">
    <property type="entry name" value="Lysozyme-like_dom_sf"/>
</dbReference>
<protein>
    <submittedName>
        <fullName evidence="6">Soluble lytic murein transglycosylase</fullName>
    </submittedName>
</protein>
<dbReference type="Gene3D" id="1.10.530.10">
    <property type="match status" value="1"/>
</dbReference>
<keyword evidence="7" id="KW-1185">Reference proteome</keyword>
<evidence type="ECO:0000256" key="2">
    <source>
        <dbReference type="ARBA" id="ARBA00022729"/>
    </source>
</evidence>
<name>A0A1I1JW15_9GAMM</name>
<evidence type="ECO:0000313" key="7">
    <source>
        <dbReference type="Proteomes" id="UP000198862"/>
    </source>
</evidence>
<dbReference type="SUPFAM" id="SSF48435">
    <property type="entry name" value="Bacterial muramidases"/>
    <property type="match status" value="1"/>
</dbReference>
<reference evidence="6 7" key="1">
    <citation type="submission" date="2016-10" db="EMBL/GenBank/DDBJ databases">
        <authorList>
            <person name="de Groot N.N."/>
        </authorList>
    </citation>
    <scope>NUCLEOTIDE SEQUENCE [LARGE SCALE GENOMIC DNA]</scope>
    <source>
        <strain evidence="6 7">DSM 6059</strain>
    </source>
</reference>
<dbReference type="GO" id="GO:0000270">
    <property type="term" value="P:peptidoglycan metabolic process"/>
    <property type="evidence" value="ECO:0007669"/>
    <property type="project" value="InterPro"/>
</dbReference>
<evidence type="ECO:0000259" key="5">
    <source>
        <dbReference type="Pfam" id="PF14718"/>
    </source>
</evidence>
<dbReference type="AlphaFoldDB" id="A0A1I1JW15"/>
<dbReference type="STRING" id="1123010.SAMN02745724_01819"/>
<feature type="domain" description="Transglycosylase SLT" evidence="4">
    <location>
        <begin position="479"/>
        <end position="581"/>
    </location>
</feature>
<dbReference type="PROSITE" id="PS00922">
    <property type="entry name" value="TRANSGLYCOSYLASE"/>
    <property type="match status" value="1"/>
</dbReference>
<dbReference type="InterPro" id="IPR000189">
    <property type="entry name" value="Transglyc_AS"/>
</dbReference>
<dbReference type="Gene3D" id="1.25.20.10">
    <property type="entry name" value="Bacterial muramidases"/>
    <property type="match status" value="1"/>
</dbReference>
<dbReference type="PANTHER" id="PTHR37423:SF5">
    <property type="entry name" value="SOLUBLE LYTIC MUREIN TRANSGLYCOSYLASE"/>
    <property type="match status" value="1"/>
</dbReference>
<dbReference type="GO" id="GO:0016020">
    <property type="term" value="C:membrane"/>
    <property type="evidence" value="ECO:0007669"/>
    <property type="project" value="InterPro"/>
</dbReference>
<dbReference type="Proteomes" id="UP000198862">
    <property type="component" value="Unassembled WGS sequence"/>
</dbReference>
<dbReference type="PANTHER" id="PTHR37423">
    <property type="entry name" value="SOLUBLE LYTIC MUREIN TRANSGLYCOSYLASE-RELATED"/>
    <property type="match status" value="1"/>
</dbReference>
<dbReference type="GO" id="GO:0004553">
    <property type="term" value="F:hydrolase activity, hydrolyzing O-glycosyl compounds"/>
    <property type="evidence" value="ECO:0007669"/>
    <property type="project" value="InterPro"/>
</dbReference>
<gene>
    <name evidence="6" type="ORF">SAMN02745724_01819</name>
</gene>
<dbReference type="InterPro" id="IPR008258">
    <property type="entry name" value="Transglycosylase_SLT_dom_1"/>
</dbReference>
<dbReference type="Pfam" id="PF14718">
    <property type="entry name" value="SLT_L"/>
    <property type="match status" value="1"/>
</dbReference>
<dbReference type="InterPro" id="IPR037061">
    <property type="entry name" value="Lytic_TGlycoase_superhlx_L_sf"/>
</dbReference>
<keyword evidence="2 3" id="KW-0732">Signal</keyword>
<feature type="chain" id="PRO_5011784285" evidence="3">
    <location>
        <begin position="27"/>
        <end position="633"/>
    </location>
</feature>
<dbReference type="InterPro" id="IPR008939">
    <property type="entry name" value="Lytic_TGlycosylase_superhlx_U"/>
</dbReference>
<dbReference type="GO" id="GO:0008933">
    <property type="term" value="F:peptidoglycan lytic transglycosylase activity"/>
    <property type="evidence" value="ECO:0007669"/>
    <property type="project" value="InterPro"/>
</dbReference>
<feature type="domain" description="Lytic transglycosylase superhelical linker" evidence="5">
    <location>
        <begin position="400"/>
        <end position="466"/>
    </location>
</feature>